<feature type="non-terminal residue" evidence="1">
    <location>
        <position position="1"/>
    </location>
</feature>
<accession>A0ACA9QA51</accession>
<dbReference type="Proteomes" id="UP000789366">
    <property type="component" value="Unassembled WGS sequence"/>
</dbReference>
<reference evidence="1" key="1">
    <citation type="submission" date="2021-06" db="EMBL/GenBank/DDBJ databases">
        <authorList>
            <person name="Kallberg Y."/>
            <person name="Tangrot J."/>
            <person name="Rosling A."/>
        </authorList>
    </citation>
    <scope>NUCLEOTIDE SEQUENCE</scope>
    <source>
        <strain evidence="1">28 12/20/2015</strain>
    </source>
</reference>
<feature type="non-terminal residue" evidence="1">
    <location>
        <position position="383"/>
    </location>
</feature>
<evidence type="ECO:0000313" key="2">
    <source>
        <dbReference type="Proteomes" id="UP000789366"/>
    </source>
</evidence>
<keyword evidence="2" id="KW-1185">Reference proteome</keyword>
<dbReference type="EMBL" id="CAJVPW010039423">
    <property type="protein sequence ID" value="CAG8744072.1"/>
    <property type="molecule type" value="Genomic_DNA"/>
</dbReference>
<name>A0ACA9QA51_9GLOM</name>
<evidence type="ECO:0000313" key="1">
    <source>
        <dbReference type="EMBL" id="CAG8744072.1"/>
    </source>
</evidence>
<proteinExistence type="predicted"/>
<gene>
    <name evidence="1" type="ORF">SPELUC_LOCUS14010</name>
</gene>
<organism evidence="1 2">
    <name type="scientific">Cetraspora pellucida</name>
    <dbReference type="NCBI Taxonomy" id="1433469"/>
    <lineage>
        <taxon>Eukaryota</taxon>
        <taxon>Fungi</taxon>
        <taxon>Fungi incertae sedis</taxon>
        <taxon>Mucoromycota</taxon>
        <taxon>Glomeromycotina</taxon>
        <taxon>Glomeromycetes</taxon>
        <taxon>Diversisporales</taxon>
        <taxon>Gigasporaceae</taxon>
        <taxon>Cetraspora</taxon>
    </lineage>
</organism>
<sequence>GFLITVQNSENRPTIKVFEEEIDLGLDELSNRAEINDSNEVPLARKSPSNNEIMSYSKNPSFLSCTMPGNITQITANRAMTGSPDRTDSDYSSDVDEGDTGTTTTDIDSSPTSCPNTMICDNNQLMMRSPEELEQNEQHSKESITNVDSTSLMNVDSTSSMNVYSTSPMNVDSTSPMDIDSLSNNNTNNNVNTDNQLSEKHQEDKVETTKTNINGSTINLSNGNGVDVESSDKVITSNVSMSTCTPNTSMQEVPTTSATCTIPACTSVFDPMSHGSRFYIKKRIVIGNVSKWIAPEKRDLSLRKYTHKWMVYVTGPPHDLNVTPFIRMVRFFLHPSYRPLDVVDVTEPPFQLTRFGWGEFPIRVQLIFADNKNKPIDLIHNLK</sequence>
<comment type="caution">
    <text evidence="1">The sequence shown here is derived from an EMBL/GenBank/DDBJ whole genome shotgun (WGS) entry which is preliminary data.</text>
</comment>
<protein>
    <submittedName>
        <fullName evidence="1">13496_t:CDS:1</fullName>
    </submittedName>
</protein>